<dbReference type="EMBL" id="MVGC01000147">
    <property type="protein sequence ID" value="RJE22850.1"/>
    <property type="molecule type" value="Genomic_DNA"/>
</dbReference>
<feature type="region of interest" description="Disordered" evidence="1">
    <location>
        <begin position="1"/>
        <end position="27"/>
    </location>
</feature>
<sequence>MADQKSSAQPDLEASTPAQNERPKRSFRQRWTQTVDNKYADLICLMLCLITGLCDSASYNAWSCFLAMQTGNTVFLGLGASSQPVGKPWGWLKSLVSIAAFFIGSFTFANITRYFNARSRGTLICSFLAQTILIVIADALIEADLIPHTSSDAYLTGGRLFLELIPIALLAFQSSGSITSSRALGYNEIPTVVLTSVYFDTASDPKLADGPTSNVKRNRRIGGVAFLLIGAIIGRWLSRSSGGMQSALWMAAGLKFVIGVIWWFWPGSVESTGAKK</sequence>
<protein>
    <submittedName>
        <fullName evidence="3">DUF1275 domain protein</fullName>
    </submittedName>
</protein>
<reference evidence="4" key="1">
    <citation type="submission" date="2017-02" db="EMBL/GenBank/DDBJ databases">
        <authorList>
            <person name="Tafer H."/>
            <person name="Lopandic K."/>
        </authorList>
    </citation>
    <scope>NUCLEOTIDE SEQUENCE [LARGE SCALE GENOMIC DNA]</scope>
    <source>
        <strain evidence="4">CBS 366.77</strain>
    </source>
</reference>
<dbReference type="AlphaFoldDB" id="A0A3A2ZJV5"/>
<keyword evidence="4" id="KW-1185">Reference proteome</keyword>
<keyword evidence="2" id="KW-0812">Transmembrane</keyword>
<dbReference type="Proteomes" id="UP000266188">
    <property type="component" value="Unassembled WGS sequence"/>
</dbReference>
<accession>A0A3A2ZJV5</accession>
<feature type="transmembrane region" description="Helical" evidence="2">
    <location>
        <begin position="221"/>
        <end position="238"/>
    </location>
</feature>
<evidence type="ECO:0000256" key="2">
    <source>
        <dbReference type="SAM" id="Phobius"/>
    </source>
</evidence>
<dbReference type="PANTHER" id="PTHR37488">
    <property type="entry name" value="DUF1275 DOMAIN-CONTAINING PROTEIN"/>
    <property type="match status" value="1"/>
</dbReference>
<keyword evidence="2" id="KW-0472">Membrane</keyword>
<dbReference type="PANTHER" id="PTHR37488:SF8">
    <property type="entry name" value="DUF1275 DOMAIN PROTEIN (AFU_ORTHOLOGUE AFUA_5G13060)"/>
    <property type="match status" value="1"/>
</dbReference>
<evidence type="ECO:0000256" key="1">
    <source>
        <dbReference type="SAM" id="MobiDB-lite"/>
    </source>
</evidence>
<proteinExistence type="predicted"/>
<gene>
    <name evidence="3" type="ORF">PHISCL_04795</name>
</gene>
<feature type="transmembrane region" description="Helical" evidence="2">
    <location>
        <begin position="153"/>
        <end position="172"/>
    </location>
</feature>
<feature type="transmembrane region" description="Helical" evidence="2">
    <location>
        <begin position="123"/>
        <end position="141"/>
    </location>
</feature>
<feature type="transmembrane region" description="Helical" evidence="2">
    <location>
        <begin position="244"/>
        <end position="265"/>
    </location>
</feature>
<name>A0A3A2ZJV5_9EURO</name>
<feature type="transmembrane region" description="Helical" evidence="2">
    <location>
        <begin position="91"/>
        <end position="111"/>
    </location>
</feature>
<evidence type="ECO:0000313" key="4">
    <source>
        <dbReference type="Proteomes" id="UP000266188"/>
    </source>
</evidence>
<dbReference type="OrthoDB" id="5288586at2759"/>
<dbReference type="Pfam" id="PF06912">
    <property type="entry name" value="DUF1275"/>
    <property type="match status" value="1"/>
</dbReference>
<comment type="caution">
    <text evidence="3">The sequence shown here is derived from an EMBL/GenBank/DDBJ whole genome shotgun (WGS) entry which is preliminary data.</text>
</comment>
<dbReference type="InterPro" id="IPR010699">
    <property type="entry name" value="DUF1275"/>
</dbReference>
<organism evidence="3 4">
    <name type="scientific">Aspergillus sclerotialis</name>
    <dbReference type="NCBI Taxonomy" id="2070753"/>
    <lineage>
        <taxon>Eukaryota</taxon>
        <taxon>Fungi</taxon>
        <taxon>Dikarya</taxon>
        <taxon>Ascomycota</taxon>
        <taxon>Pezizomycotina</taxon>
        <taxon>Eurotiomycetes</taxon>
        <taxon>Eurotiomycetidae</taxon>
        <taxon>Eurotiales</taxon>
        <taxon>Aspergillaceae</taxon>
        <taxon>Aspergillus</taxon>
        <taxon>Aspergillus subgen. Polypaecilum</taxon>
    </lineage>
</organism>
<keyword evidence="2" id="KW-1133">Transmembrane helix</keyword>
<evidence type="ECO:0000313" key="3">
    <source>
        <dbReference type="EMBL" id="RJE22850.1"/>
    </source>
</evidence>